<reference evidence="1" key="1">
    <citation type="submission" date="2018-04" db="EMBL/GenBank/DDBJ databases">
        <authorList>
            <person name="Feng Y."/>
        </authorList>
    </citation>
    <scope>NUCLEOTIDE SEQUENCE</scope>
    <source>
        <strain evidence="1">104</strain>
        <plasmid evidence="1">pHXH-2</plasmid>
    </source>
</reference>
<proteinExistence type="predicted"/>
<protein>
    <submittedName>
        <fullName evidence="1">Uncharacterized protein</fullName>
    </submittedName>
</protein>
<organism evidence="1">
    <name type="scientific">Escherichia coli</name>
    <dbReference type="NCBI Taxonomy" id="562"/>
    <lineage>
        <taxon>Bacteria</taxon>
        <taxon>Pseudomonadati</taxon>
        <taxon>Pseudomonadota</taxon>
        <taxon>Gammaproteobacteria</taxon>
        <taxon>Enterobacterales</taxon>
        <taxon>Enterobacteriaceae</taxon>
        <taxon>Escherichia</taxon>
    </lineage>
</organism>
<keyword evidence="1" id="KW-0614">Plasmid</keyword>
<accession>A0A3S8X8Z7</accession>
<geneLocation type="plasmid" evidence="1">
    <name>pHXH-2</name>
</geneLocation>
<dbReference type="EMBL" id="MH257954">
    <property type="protein sequence ID" value="AZM66266.1"/>
    <property type="molecule type" value="Genomic_DNA"/>
</dbReference>
<name>A0A3S8X8Z7_ECOLX</name>
<evidence type="ECO:0000313" key="1">
    <source>
        <dbReference type="EMBL" id="AZM66266.1"/>
    </source>
</evidence>
<dbReference type="AlphaFoldDB" id="A0A3S8X8Z7"/>
<sequence length="39" mass="4485">MLGKPITYPAPQKRARELLVCISGAFYLIARHKIKCKNR</sequence>